<dbReference type="InterPro" id="IPR051916">
    <property type="entry name" value="GPI-anchor_lipid_remodeler"/>
</dbReference>
<dbReference type="InterPro" id="IPR005135">
    <property type="entry name" value="Endo/exonuclease/phosphatase"/>
</dbReference>
<gene>
    <name evidence="3" type="ORF">HMPREF9450_01491</name>
</gene>
<evidence type="ECO:0000259" key="2">
    <source>
        <dbReference type="Pfam" id="PF03372"/>
    </source>
</evidence>
<dbReference type="InterPro" id="IPR036691">
    <property type="entry name" value="Endo/exonu/phosph_ase_sf"/>
</dbReference>
<accession>G5HA26</accession>
<dbReference type="PANTHER" id="PTHR14859:SF15">
    <property type="entry name" value="ENDONUCLEASE_EXONUCLEASE_PHOSPHATASE DOMAIN-CONTAINING PROTEIN"/>
    <property type="match status" value="1"/>
</dbReference>
<feature type="transmembrane region" description="Helical" evidence="1">
    <location>
        <begin position="38"/>
        <end position="61"/>
    </location>
</feature>
<dbReference type="GO" id="GO:0003824">
    <property type="term" value="F:catalytic activity"/>
    <property type="evidence" value="ECO:0007669"/>
    <property type="project" value="InterPro"/>
</dbReference>
<dbReference type="eggNOG" id="COG3568">
    <property type="taxonomic scope" value="Bacteria"/>
</dbReference>
<keyword evidence="4" id="KW-1185">Reference proteome</keyword>
<dbReference type="HOGENOM" id="CLU_060500_0_1_10"/>
<dbReference type="SUPFAM" id="SSF56219">
    <property type="entry name" value="DNase I-like"/>
    <property type="match status" value="1"/>
</dbReference>
<dbReference type="PATRIC" id="fig|742725.3.peg.1579"/>
<dbReference type="PANTHER" id="PTHR14859">
    <property type="entry name" value="CALCOFLUOR WHITE HYPERSENSITIVE PROTEIN PRECURSOR"/>
    <property type="match status" value="1"/>
</dbReference>
<dbReference type="EMBL" id="ADLD01000013">
    <property type="protein sequence ID" value="EHB91442.1"/>
    <property type="molecule type" value="Genomic_DNA"/>
</dbReference>
<keyword evidence="1" id="KW-0812">Transmembrane</keyword>
<dbReference type="CDD" id="cd09084">
    <property type="entry name" value="EEP-2"/>
    <property type="match status" value="1"/>
</dbReference>
<name>G5HA26_9BACT</name>
<feature type="transmembrane region" description="Helical" evidence="1">
    <location>
        <begin position="12"/>
        <end position="32"/>
    </location>
</feature>
<dbReference type="GO" id="GO:0016020">
    <property type="term" value="C:membrane"/>
    <property type="evidence" value="ECO:0007669"/>
    <property type="project" value="GOC"/>
</dbReference>
<dbReference type="RefSeq" id="WP_009134297.1">
    <property type="nucleotide sequence ID" value="NZ_CP102250.1"/>
</dbReference>
<comment type="caution">
    <text evidence="3">The sequence shown here is derived from an EMBL/GenBank/DDBJ whole genome shotgun (WGS) entry which is preliminary data.</text>
</comment>
<dbReference type="Pfam" id="PF03372">
    <property type="entry name" value="Exo_endo_phos"/>
    <property type="match status" value="1"/>
</dbReference>
<dbReference type="GeneID" id="92815475"/>
<dbReference type="STRING" id="742725.HMPREF9450_01491"/>
<dbReference type="GO" id="GO:0006506">
    <property type="term" value="P:GPI anchor biosynthetic process"/>
    <property type="evidence" value="ECO:0007669"/>
    <property type="project" value="TreeGrafter"/>
</dbReference>
<feature type="transmembrane region" description="Helical" evidence="1">
    <location>
        <begin position="68"/>
        <end position="87"/>
    </location>
</feature>
<organism evidence="3 4">
    <name type="scientific">Alistipes indistinctus YIT 12060</name>
    <dbReference type="NCBI Taxonomy" id="742725"/>
    <lineage>
        <taxon>Bacteria</taxon>
        <taxon>Pseudomonadati</taxon>
        <taxon>Bacteroidota</taxon>
        <taxon>Bacteroidia</taxon>
        <taxon>Bacteroidales</taxon>
        <taxon>Rikenellaceae</taxon>
        <taxon>Alistipes</taxon>
    </lineage>
</organism>
<keyword evidence="1" id="KW-1133">Transmembrane helix</keyword>
<evidence type="ECO:0000256" key="1">
    <source>
        <dbReference type="SAM" id="Phobius"/>
    </source>
</evidence>
<protein>
    <recommendedName>
        <fullName evidence="2">Endonuclease/exonuclease/phosphatase domain-containing protein</fullName>
    </recommendedName>
</protein>
<evidence type="ECO:0000313" key="3">
    <source>
        <dbReference type="EMBL" id="EHB91442.1"/>
    </source>
</evidence>
<feature type="domain" description="Endonuclease/exonuclease/phosphatase" evidence="2">
    <location>
        <begin position="107"/>
        <end position="354"/>
    </location>
</feature>
<dbReference type="Proteomes" id="UP000006008">
    <property type="component" value="Unassembled WGS sequence"/>
</dbReference>
<proteinExistence type="predicted"/>
<evidence type="ECO:0000313" key="4">
    <source>
        <dbReference type="Proteomes" id="UP000006008"/>
    </source>
</evidence>
<dbReference type="AlphaFoldDB" id="G5HA26"/>
<sequence length="366" mass="42361">MSGLATAFDLLLYVLTFAVAVALILAYCAPYVNPNTVYWFAFFGLAAPFIYIANALLMLYWTVRWRSIAWLSLAVFVLGLGNVGKYFRPQWGKTYEQPREEGTIRILSYNVGGFWGNTVGKPESKMRAIAEYIRAEDPDVVCMQEYEVNYINRRAVLDSLLEPLKYKAVYFAQTIRDNGGWGIAVYSKYPIVGKDHMVFPESQNSAMWVDIAVRKDTIRVFNNHLQTTQIDENDRKFLRTEPLSDTLRNDKAKGIARKLKRNFMKRAEQADSVALRIHDGTPRVIVCGDFNDTPMSYTYRRMRGDFVDAFKRKGQGMVFTYRRLMGVLRIDYLFHSDDFETVSYRSEQPEWSDHNPVIVDVRLKRD</sequence>
<keyword evidence="1" id="KW-0472">Membrane</keyword>
<reference evidence="3 4" key="1">
    <citation type="submission" date="2011-08" db="EMBL/GenBank/DDBJ databases">
        <title>The Genome Sequence of Alistipes indistinctus YIT 12060.</title>
        <authorList>
            <consortium name="The Broad Institute Genome Sequencing Platform"/>
            <person name="Earl A."/>
            <person name="Ward D."/>
            <person name="Feldgarden M."/>
            <person name="Gevers D."/>
            <person name="Morotomi M."/>
            <person name="Young S.K."/>
            <person name="Zeng Q."/>
            <person name="Gargeya S."/>
            <person name="Fitzgerald M."/>
            <person name="Haas B."/>
            <person name="Abouelleil A."/>
            <person name="Alvarado L."/>
            <person name="Arachchi H.M."/>
            <person name="Berlin A."/>
            <person name="Brown A."/>
            <person name="Chapman S.B."/>
            <person name="Chen Z."/>
            <person name="Dunbar C."/>
            <person name="Freedman E."/>
            <person name="Gearin G."/>
            <person name="Gellesch M."/>
            <person name="Goldberg J."/>
            <person name="Griggs A."/>
            <person name="Gujja S."/>
            <person name="Heiman D."/>
            <person name="Howarth C."/>
            <person name="Larson L."/>
            <person name="Lui A."/>
            <person name="MacDonald P.J.P."/>
            <person name="Montmayeur A."/>
            <person name="Murphy C."/>
            <person name="Neiman D."/>
            <person name="Pearson M."/>
            <person name="Priest M."/>
            <person name="Roberts A."/>
            <person name="Saif S."/>
            <person name="Shea T."/>
            <person name="Shenoy N."/>
            <person name="Sisk P."/>
            <person name="Stolte C."/>
            <person name="Sykes S."/>
            <person name="Wortman J."/>
            <person name="Nusbaum C."/>
            <person name="Birren B."/>
        </authorList>
    </citation>
    <scope>NUCLEOTIDE SEQUENCE [LARGE SCALE GENOMIC DNA]</scope>
    <source>
        <strain evidence="3 4">YIT 12060</strain>
    </source>
</reference>
<dbReference type="Gene3D" id="3.60.10.10">
    <property type="entry name" value="Endonuclease/exonuclease/phosphatase"/>
    <property type="match status" value="1"/>
</dbReference>